<comment type="caution">
    <text evidence="1">The sequence shown here is derived from an EMBL/GenBank/DDBJ whole genome shotgun (WGS) entry which is preliminary data.</text>
</comment>
<keyword evidence="2" id="KW-1185">Reference proteome</keyword>
<accession>A0A2T3HR79</accession>
<name>A0A2T3HR79_9SPHI</name>
<dbReference type="EMBL" id="PYLS01000001">
    <property type="protein sequence ID" value="PST84964.1"/>
    <property type="molecule type" value="Genomic_DNA"/>
</dbReference>
<protein>
    <recommendedName>
        <fullName evidence="3">DNA-binding protein</fullName>
    </recommendedName>
</protein>
<gene>
    <name evidence="1" type="ORF">C7T94_02260</name>
</gene>
<proteinExistence type="predicted"/>
<dbReference type="RefSeq" id="WP_107213233.1">
    <property type="nucleotide sequence ID" value="NZ_KZ686268.1"/>
</dbReference>
<dbReference type="OrthoDB" id="9848026at2"/>
<evidence type="ECO:0000313" key="2">
    <source>
        <dbReference type="Proteomes" id="UP000240912"/>
    </source>
</evidence>
<organism evidence="1 2">
    <name type="scientific">Pedobacter yulinensis</name>
    <dbReference type="NCBI Taxonomy" id="2126353"/>
    <lineage>
        <taxon>Bacteria</taxon>
        <taxon>Pseudomonadati</taxon>
        <taxon>Bacteroidota</taxon>
        <taxon>Sphingobacteriia</taxon>
        <taxon>Sphingobacteriales</taxon>
        <taxon>Sphingobacteriaceae</taxon>
        <taxon>Pedobacter</taxon>
    </lineage>
</organism>
<dbReference type="AlphaFoldDB" id="A0A2T3HR79"/>
<reference evidence="1 2" key="1">
    <citation type="submission" date="2018-03" db="EMBL/GenBank/DDBJ databases">
        <authorList>
            <person name="Keele B.F."/>
        </authorList>
    </citation>
    <scope>NUCLEOTIDE SEQUENCE [LARGE SCALE GENOMIC DNA]</scope>
    <source>
        <strain evidence="1 2">YL28-9</strain>
    </source>
</reference>
<sequence>MKQEETLSAHDFARLEQKLNDCVELLSDLLGSRAAGNQTTVQILKVDDVERLYGLSPYLQREARRSGKLKYIVSGRREITYSRSALEAFLRSRTLN</sequence>
<evidence type="ECO:0008006" key="3">
    <source>
        <dbReference type="Google" id="ProtNLM"/>
    </source>
</evidence>
<evidence type="ECO:0000313" key="1">
    <source>
        <dbReference type="EMBL" id="PST84964.1"/>
    </source>
</evidence>
<dbReference type="Proteomes" id="UP000240912">
    <property type="component" value="Unassembled WGS sequence"/>
</dbReference>